<dbReference type="AlphaFoldDB" id="A0AAV2E518"/>
<organism evidence="1 2">
    <name type="scientific">Linum trigynum</name>
    <dbReference type="NCBI Taxonomy" id="586398"/>
    <lineage>
        <taxon>Eukaryota</taxon>
        <taxon>Viridiplantae</taxon>
        <taxon>Streptophyta</taxon>
        <taxon>Embryophyta</taxon>
        <taxon>Tracheophyta</taxon>
        <taxon>Spermatophyta</taxon>
        <taxon>Magnoliopsida</taxon>
        <taxon>eudicotyledons</taxon>
        <taxon>Gunneridae</taxon>
        <taxon>Pentapetalae</taxon>
        <taxon>rosids</taxon>
        <taxon>fabids</taxon>
        <taxon>Malpighiales</taxon>
        <taxon>Linaceae</taxon>
        <taxon>Linum</taxon>
    </lineage>
</organism>
<name>A0AAV2E518_9ROSI</name>
<gene>
    <name evidence="1" type="ORF">LTRI10_LOCUS22061</name>
</gene>
<sequence length="103" mass="11767">MALLHNGEDWRKWTDDEHELFFSCEIGHLSFGTDAQELLDQQFFQRMTGRGDLRWNFPSRATEVRDGGRDLTGEAREDEGAKGDYIGGCLSCRDAGCKVLFLY</sequence>
<evidence type="ECO:0000313" key="2">
    <source>
        <dbReference type="Proteomes" id="UP001497516"/>
    </source>
</evidence>
<protein>
    <submittedName>
        <fullName evidence="1">Uncharacterized protein</fullName>
    </submittedName>
</protein>
<reference evidence="1 2" key="1">
    <citation type="submission" date="2024-04" db="EMBL/GenBank/DDBJ databases">
        <authorList>
            <person name="Fracassetti M."/>
        </authorList>
    </citation>
    <scope>NUCLEOTIDE SEQUENCE [LARGE SCALE GENOMIC DNA]</scope>
</reference>
<dbReference type="Proteomes" id="UP001497516">
    <property type="component" value="Chromosome 4"/>
</dbReference>
<keyword evidence="2" id="KW-1185">Reference proteome</keyword>
<accession>A0AAV2E518</accession>
<evidence type="ECO:0000313" key="1">
    <source>
        <dbReference type="EMBL" id="CAL1380630.1"/>
    </source>
</evidence>
<dbReference type="EMBL" id="OZ034817">
    <property type="protein sequence ID" value="CAL1380630.1"/>
    <property type="molecule type" value="Genomic_DNA"/>
</dbReference>
<proteinExistence type="predicted"/>